<dbReference type="Gene3D" id="1.10.150.130">
    <property type="match status" value="1"/>
</dbReference>
<evidence type="ECO:0000259" key="4">
    <source>
        <dbReference type="PROSITE" id="PS51898"/>
    </source>
</evidence>
<dbReference type="InterPro" id="IPR035386">
    <property type="entry name" value="Arm-DNA-bind_5"/>
</dbReference>
<feature type="domain" description="Tyr recombinase" evidence="4">
    <location>
        <begin position="212"/>
        <end position="379"/>
    </location>
</feature>
<dbReference type="GO" id="GO:0015074">
    <property type="term" value="P:DNA integration"/>
    <property type="evidence" value="ECO:0007669"/>
    <property type="project" value="InterPro"/>
</dbReference>
<dbReference type="CDD" id="cd01185">
    <property type="entry name" value="INTN1_C_like"/>
    <property type="match status" value="1"/>
</dbReference>
<dbReference type="InterPro" id="IPR025269">
    <property type="entry name" value="SAM-like_dom"/>
</dbReference>
<comment type="caution">
    <text evidence="5">The sequence shown here is derived from an EMBL/GenBank/DDBJ whole genome shotgun (WGS) entry which is preliminary data.</text>
</comment>
<dbReference type="GO" id="GO:0003677">
    <property type="term" value="F:DNA binding"/>
    <property type="evidence" value="ECO:0007669"/>
    <property type="project" value="UniProtKB-KW"/>
</dbReference>
<accession>A0A642PTU7</accession>
<dbReference type="InterPro" id="IPR002104">
    <property type="entry name" value="Integrase_catalytic"/>
</dbReference>
<reference evidence="5 6" key="1">
    <citation type="journal article" date="2019" name="Nat. Med.">
        <title>A library of human gut bacterial isolates paired with longitudinal multiomics data enables mechanistic microbiome research.</title>
        <authorList>
            <person name="Poyet M."/>
            <person name="Groussin M."/>
            <person name="Gibbons S.M."/>
            <person name="Avila-Pacheco J."/>
            <person name="Jiang X."/>
            <person name="Kearney S.M."/>
            <person name="Perrotta A.R."/>
            <person name="Berdy B."/>
            <person name="Zhao S."/>
            <person name="Lieberman T.D."/>
            <person name="Swanson P.K."/>
            <person name="Smith M."/>
            <person name="Roesemann S."/>
            <person name="Alexander J.E."/>
            <person name="Rich S.A."/>
            <person name="Livny J."/>
            <person name="Vlamakis H."/>
            <person name="Clish C."/>
            <person name="Bullock K."/>
            <person name="Deik A."/>
            <person name="Scott J."/>
            <person name="Pierce K.A."/>
            <person name="Xavier R.J."/>
            <person name="Alm E.J."/>
        </authorList>
    </citation>
    <scope>NUCLEOTIDE SEQUENCE [LARGE SCALE GENOMIC DNA]</scope>
    <source>
        <strain evidence="5 6">BIOML-A6</strain>
    </source>
</reference>
<protein>
    <submittedName>
        <fullName evidence="5">Site-specific integrase</fullName>
    </submittedName>
</protein>
<dbReference type="PROSITE" id="PS51898">
    <property type="entry name" value="TYR_RECOMBINASE"/>
    <property type="match status" value="1"/>
</dbReference>
<dbReference type="GO" id="GO:0006310">
    <property type="term" value="P:DNA recombination"/>
    <property type="evidence" value="ECO:0007669"/>
    <property type="project" value="UniProtKB-KW"/>
</dbReference>
<gene>
    <name evidence="5" type="ORF">F2Y81_16730</name>
</gene>
<sequence length="385" mass="45012">MSNNLPIIRFVFDRRKKATVSVASSVELEIYFSRKQRRRLSTGVKLYAGQWDDKLHAINRTDGILINARLTEIYKRHEQVFYDMYAQGLTVTWENYELFVKGEVKRDIPSSFLDFMHKRIEERGLRHSTKVSQLVALEALARFGKIDSFASLTPANIKAFDMFLRTEDPKRSQPTIHNYHKRIKVYVNEAYELEYIDRNPYDHFKDKRGNHKPRKPLTVDELKCLRDIQLSDKLDRVRDLFVFCCYTGLAYCDMNAFDYYRDVMTENGMKYIDGSRIKTGTGFLAPLLQPAIQILEKYDYKLPTISDQKYNDYLHVIEEKLDFRKPLTSHIARHTFATTVCLANDIPVATLSRMLGHKHVSTTEIYAKVMDSSVKRCAERLNGMI</sequence>
<dbReference type="PANTHER" id="PTHR30349:SF64">
    <property type="entry name" value="PROPHAGE INTEGRASE INTD-RELATED"/>
    <property type="match status" value="1"/>
</dbReference>
<dbReference type="SUPFAM" id="SSF56349">
    <property type="entry name" value="DNA breaking-rejoining enzymes"/>
    <property type="match status" value="1"/>
</dbReference>
<keyword evidence="2" id="KW-0238">DNA-binding</keyword>
<organism evidence="5 6">
    <name type="scientific">Bacteroides cellulosilyticus</name>
    <dbReference type="NCBI Taxonomy" id="246787"/>
    <lineage>
        <taxon>Bacteria</taxon>
        <taxon>Pseudomonadati</taxon>
        <taxon>Bacteroidota</taxon>
        <taxon>Bacteroidia</taxon>
        <taxon>Bacteroidales</taxon>
        <taxon>Bacteroidaceae</taxon>
        <taxon>Bacteroides</taxon>
    </lineage>
</organism>
<dbReference type="InterPro" id="IPR013762">
    <property type="entry name" value="Integrase-like_cat_sf"/>
</dbReference>
<evidence type="ECO:0000256" key="2">
    <source>
        <dbReference type="ARBA" id="ARBA00023125"/>
    </source>
</evidence>
<dbReference type="InterPro" id="IPR011010">
    <property type="entry name" value="DNA_brk_join_enz"/>
</dbReference>
<proteinExistence type="inferred from homology"/>
<name>A0A642PTU7_9BACE</name>
<dbReference type="AlphaFoldDB" id="A0A642PTU7"/>
<dbReference type="RefSeq" id="WP_149920298.1">
    <property type="nucleotide sequence ID" value="NZ_VVYV01000029.1"/>
</dbReference>
<dbReference type="InterPro" id="IPR010998">
    <property type="entry name" value="Integrase_recombinase_N"/>
</dbReference>
<keyword evidence="3" id="KW-0233">DNA recombination</keyword>
<dbReference type="PANTHER" id="PTHR30349">
    <property type="entry name" value="PHAGE INTEGRASE-RELATED"/>
    <property type="match status" value="1"/>
</dbReference>
<evidence type="ECO:0000256" key="1">
    <source>
        <dbReference type="ARBA" id="ARBA00008857"/>
    </source>
</evidence>
<evidence type="ECO:0000313" key="5">
    <source>
        <dbReference type="EMBL" id="KAA5416008.1"/>
    </source>
</evidence>
<dbReference type="Pfam" id="PF17293">
    <property type="entry name" value="Arm-DNA-bind_5"/>
    <property type="match status" value="1"/>
</dbReference>
<evidence type="ECO:0000256" key="3">
    <source>
        <dbReference type="ARBA" id="ARBA00023172"/>
    </source>
</evidence>
<dbReference type="Gene3D" id="1.10.443.10">
    <property type="entry name" value="Intergrase catalytic core"/>
    <property type="match status" value="1"/>
</dbReference>
<evidence type="ECO:0000313" key="6">
    <source>
        <dbReference type="Proteomes" id="UP000448877"/>
    </source>
</evidence>
<dbReference type="Proteomes" id="UP000448877">
    <property type="component" value="Unassembled WGS sequence"/>
</dbReference>
<dbReference type="Pfam" id="PF00589">
    <property type="entry name" value="Phage_integrase"/>
    <property type="match status" value="1"/>
</dbReference>
<dbReference type="InterPro" id="IPR050090">
    <property type="entry name" value="Tyrosine_recombinase_XerCD"/>
</dbReference>
<dbReference type="EMBL" id="VVYV01000029">
    <property type="protein sequence ID" value="KAA5416008.1"/>
    <property type="molecule type" value="Genomic_DNA"/>
</dbReference>
<dbReference type="Pfam" id="PF13102">
    <property type="entry name" value="Phage_int_SAM_5"/>
    <property type="match status" value="1"/>
</dbReference>
<comment type="similarity">
    <text evidence="1">Belongs to the 'phage' integrase family.</text>
</comment>